<keyword evidence="1" id="KW-0732">Signal</keyword>
<reference evidence="3 4" key="1">
    <citation type="journal article" date="2017" name="Water Res.">
        <title>Comammox in drinking water systems.</title>
        <authorList>
            <person name="Wang Y."/>
            <person name="Ma L."/>
            <person name="Mao Y."/>
            <person name="Jiang X."/>
            <person name="Xia Y."/>
            <person name="Yu K."/>
            <person name="Li B."/>
            <person name="Zhang T."/>
        </authorList>
    </citation>
    <scope>NUCLEOTIDE SEQUENCE [LARGE SCALE GENOMIC DNA]</scope>
    <source>
        <strain evidence="3">SG_bin8</strain>
    </source>
</reference>
<dbReference type="InterPro" id="IPR015943">
    <property type="entry name" value="WD40/YVTN_repeat-like_dom_sf"/>
</dbReference>
<organism evidence="3 4">
    <name type="scientific">Candidatus Raskinella chloraquaticus</name>
    <dbReference type="NCBI Taxonomy" id="1951219"/>
    <lineage>
        <taxon>Bacteria</taxon>
        <taxon>Pseudomonadati</taxon>
        <taxon>Pseudomonadota</taxon>
        <taxon>Alphaproteobacteria</taxon>
        <taxon>Hyphomicrobiales</taxon>
        <taxon>Phreatobacteraceae</taxon>
        <taxon>Candidatus Raskinella</taxon>
    </lineage>
</organism>
<name>A0A1W9HQE3_9HYPH</name>
<dbReference type="InterPro" id="IPR011044">
    <property type="entry name" value="Quino_amine_DH_bsu"/>
</dbReference>
<accession>A0A1W9HQE3</accession>
<dbReference type="Proteomes" id="UP000192872">
    <property type="component" value="Unassembled WGS sequence"/>
</dbReference>
<dbReference type="SUPFAM" id="SSF50969">
    <property type="entry name" value="YVTN repeat-like/Quinoprotein amine dehydrogenase"/>
    <property type="match status" value="1"/>
</dbReference>
<dbReference type="AlphaFoldDB" id="A0A1W9HQE3"/>
<evidence type="ECO:0000256" key="1">
    <source>
        <dbReference type="SAM" id="SignalP"/>
    </source>
</evidence>
<gene>
    <name evidence="3" type="ORF">A4S15_02950</name>
</gene>
<comment type="caution">
    <text evidence="3">The sequence shown here is derived from an EMBL/GenBank/DDBJ whole genome shotgun (WGS) entry which is preliminary data.</text>
</comment>
<dbReference type="RefSeq" id="WP_376799903.1">
    <property type="nucleotide sequence ID" value="NZ_DBNB01000008.1"/>
</dbReference>
<dbReference type="Gene3D" id="2.130.10.10">
    <property type="entry name" value="YVTN repeat-like/Quinoprotein amine dehydrogenase"/>
    <property type="match status" value="1"/>
</dbReference>
<dbReference type="EMBL" id="LWDL01000031">
    <property type="protein sequence ID" value="OQW49685.1"/>
    <property type="molecule type" value="Genomic_DNA"/>
</dbReference>
<feature type="signal peptide" evidence="1">
    <location>
        <begin position="1"/>
        <end position="25"/>
    </location>
</feature>
<dbReference type="STRING" id="1827387.A4S15_02950"/>
<dbReference type="InterPro" id="IPR018391">
    <property type="entry name" value="PQQ_b-propeller_rpt"/>
</dbReference>
<feature type="chain" id="PRO_5013117416" description="DUF4394 domain-containing protein" evidence="1">
    <location>
        <begin position="26"/>
        <end position="261"/>
    </location>
</feature>
<evidence type="ECO:0000313" key="3">
    <source>
        <dbReference type="EMBL" id="OQW49685.1"/>
    </source>
</evidence>
<proteinExistence type="predicted"/>
<dbReference type="InterPro" id="IPR025507">
    <property type="entry name" value="DUF4394"/>
</dbReference>
<sequence>MMTRHILYPIAIAALSTIAITAARADMLAALSGDATLSVIDSKAKKITRTVTVTGIAGKLAGIDVRPADGVLYALAVDGTLYTVDTSTGKATMKVKLETMVAAGPTVVDFNPVADRLRVIGADGTNLRANVDDGKVITDKPLNYAETDVNKGKTPKVTAGAYSNSFKGTKETALYDIDAALGTYLKQVPPNDGVLTSIGATGVKANDVAFDIAADGNGGNTGYLVANGRLYTLDITSGKATEQGTIQGLPGNVRDVAVIAN</sequence>
<dbReference type="Pfam" id="PF14339">
    <property type="entry name" value="DUF4394"/>
    <property type="match status" value="1"/>
</dbReference>
<protein>
    <recommendedName>
        <fullName evidence="2">DUF4394 domain-containing protein</fullName>
    </recommendedName>
</protein>
<evidence type="ECO:0000259" key="2">
    <source>
        <dbReference type="Pfam" id="PF14339"/>
    </source>
</evidence>
<feature type="domain" description="DUF4394" evidence="2">
    <location>
        <begin position="40"/>
        <end position="257"/>
    </location>
</feature>
<evidence type="ECO:0000313" key="4">
    <source>
        <dbReference type="Proteomes" id="UP000192872"/>
    </source>
</evidence>
<dbReference type="SMART" id="SM00564">
    <property type="entry name" value="PQQ"/>
    <property type="match status" value="2"/>
</dbReference>